<name>A0A0D2KDG0_9CHLO</name>
<dbReference type="PANTHER" id="PTHR43619:SF2">
    <property type="entry name" value="S-ADENOSYL-L-METHIONINE-DEPENDENT METHYLTRANSFERASES SUPERFAMILY PROTEIN"/>
    <property type="match status" value="1"/>
</dbReference>
<reference evidence="4 5" key="1">
    <citation type="journal article" date="2013" name="BMC Genomics">
        <title>Reconstruction of the lipid metabolism for the microalga Monoraphidium neglectum from its genome sequence reveals characteristics suitable for biofuel production.</title>
        <authorList>
            <person name="Bogen C."/>
            <person name="Al-Dilaimi A."/>
            <person name="Albersmeier A."/>
            <person name="Wichmann J."/>
            <person name="Grundmann M."/>
            <person name="Rupp O."/>
            <person name="Lauersen K.J."/>
            <person name="Blifernez-Klassen O."/>
            <person name="Kalinowski J."/>
            <person name="Goesmann A."/>
            <person name="Mussgnug J.H."/>
            <person name="Kruse O."/>
        </authorList>
    </citation>
    <scope>NUCLEOTIDE SEQUENCE [LARGE SCALE GENOMIC DNA]</scope>
    <source>
        <strain evidence="4 5">SAG 48.87</strain>
    </source>
</reference>
<dbReference type="Gene3D" id="3.40.50.150">
    <property type="entry name" value="Vaccinia Virus protein VP39"/>
    <property type="match status" value="1"/>
</dbReference>
<organism evidence="4 5">
    <name type="scientific">Monoraphidium neglectum</name>
    <dbReference type="NCBI Taxonomy" id="145388"/>
    <lineage>
        <taxon>Eukaryota</taxon>
        <taxon>Viridiplantae</taxon>
        <taxon>Chlorophyta</taxon>
        <taxon>core chlorophytes</taxon>
        <taxon>Chlorophyceae</taxon>
        <taxon>CS clade</taxon>
        <taxon>Sphaeropleales</taxon>
        <taxon>Selenastraceae</taxon>
        <taxon>Monoraphidium</taxon>
    </lineage>
</organism>
<dbReference type="PANTHER" id="PTHR43619">
    <property type="entry name" value="S-ADENOSYL-L-METHIONINE-DEPENDENT METHYLTRANSFERASE YKTD-RELATED"/>
    <property type="match status" value="1"/>
</dbReference>
<evidence type="ECO:0008006" key="6">
    <source>
        <dbReference type="Google" id="ProtNLM"/>
    </source>
</evidence>
<evidence type="ECO:0000313" key="4">
    <source>
        <dbReference type="EMBL" id="KIY93853.1"/>
    </source>
</evidence>
<accession>A0A0D2KDG0</accession>
<dbReference type="SUPFAM" id="SSF53335">
    <property type="entry name" value="S-adenosyl-L-methionine-dependent methyltransferases"/>
    <property type="match status" value="1"/>
</dbReference>
<feature type="region of interest" description="Disordered" evidence="3">
    <location>
        <begin position="1"/>
        <end position="34"/>
    </location>
</feature>
<gene>
    <name evidence="4" type="ORF">MNEG_14108</name>
</gene>
<dbReference type="RefSeq" id="XP_013892873.1">
    <property type="nucleotide sequence ID" value="XM_014037419.1"/>
</dbReference>
<dbReference type="InterPro" id="IPR007213">
    <property type="entry name" value="Ppm1/Ppm2/Tcmp"/>
</dbReference>
<dbReference type="OrthoDB" id="203237at2759"/>
<dbReference type="GO" id="GO:0008168">
    <property type="term" value="F:methyltransferase activity"/>
    <property type="evidence" value="ECO:0007669"/>
    <property type="project" value="UniProtKB-KW"/>
</dbReference>
<dbReference type="GO" id="GO:0032259">
    <property type="term" value="P:methylation"/>
    <property type="evidence" value="ECO:0007669"/>
    <property type="project" value="UniProtKB-KW"/>
</dbReference>
<dbReference type="EMBL" id="KK104478">
    <property type="protein sequence ID" value="KIY93853.1"/>
    <property type="molecule type" value="Genomic_DNA"/>
</dbReference>
<dbReference type="GeneID" id="25731637"/>
<keyword evidence="2" id="KW-0808">Transferase</keyword>
<sequence>MRRTAGAGADGSGVGVAHDSTSSGSGSGGGGAPRRRAIDVSRALAAARAREAARADSLFADPFAELLAEGTAGLGDDETALDVVATRYIDECLMNAIQQVNINSINQGEYRQVVLLGDGFDTRPFRLPWPPGTVLFVVAPPEAHERAEALLSARDGGAPRVERGCLLRRVDLNLAAASAPAPAAAAAAPAGGLAATAAAAATAAPAAPASILLAQLERAGFRGDRLSLWALQGLHGQELQKGALLELLADVTNGAAFHSLAVGELPLVGLRSEVDNALAEVGLLGASYAHGDGLAGGGYGRLLAAPAGGGGGAEAAAAPGALEGGAEGHGDGGGAAEGARERWLFASQQMRMSLAQMGIYQDHVGAAEETDEDFFGHFS</sequence>
<evidence type="ECO:0000256" key="2">
    <source>
        <dbReference type="ARBA" id="ARBA00022679"/>
    </source>
</evidence>
<dbReference type="KEGG" id="mng:MNEG_14108"/>
<dbReference type="STRING" id="145388.A0A0D2KDG0"/>
<keyword evidence="5" id="KW-1185">Reference proteome</keyword>
<evidence type="ECO:0000256" key="3">
    <source>
        <dbReference type="SAM" id="MobiDB-lite"/>
    </source>
</evidence>
<dbReference type="InterPro" id="IPR029063">
    <property type="entry name" value="SAM-dependent_MTases_sf"/>
</dbReference>
<evidence type="ECO:0000313" key="5">
    <source>
        <dbReference type="Proteomes" id="UP000054498"/>
    </source>
</evidence>
<dbReference type="AlphaFoldDB" id="A0A0D2KDG0"/>
<protein>
    <recommendedName>
        <fullName evidence="6">S-adenosyl-L-methionine-dependent methyltransferase</fullName>
    </recommendedName>
</protein>
<keyword evidence="1" id="KW-0489">Methyltransferase</keyword>
<evidence type="ECO:0000256" key="1">
    <source>
        <dbReference type="ARBA" id="ARBA00022603"/>
    </source>
</evidence>
<proteinExistence type="predicted"/>
<dbReference type="Pfam" id="PF04072">
    <property type="entry name" value="LCM"/>
    <property type="match status" value="1"/>
</dbReference>
<dbReference type="Proteomes" id="UP000054498">
    <property type="component" value="Unassembled WGS sequence"/>
</dbReference>